<protein>
    <submittedName>
        <fullName evidence="2">Monooxygenase</fullName>
    </submittedName>
</protein>
<dbReference type="CDD" id="cd21650">
    <property type="entry name" value="CrtA-like"/>
    <property type="match status" value="1"/>
</dbReference>
<keyword evidence="2" id="KW-0560">Oxidoreductase</keyword>
<comment type="caution">
    <text evidence="2">The sequence shown here is derived from an EMBL/GenBank/DDBJ whole genome shotgun (WGS) entry which is preliminary data.</text>
</comment>
<reference evidence="2 3" key="1">
    <citation type="submission" date="2020-03" db="EMBL/GenBank/DDBJ databases">
        <title>WGS of the type strain of Planosporangium spp.</title>
        <authorList>
            <person name="Thawai C."/>
        </authorList>
    </citation>
    <scope>NUCLEOTIDE SEQUENCE [LARGE SCALE GENOMIC DNA]</scope>
    <source>
        <strain evidence="2 3">TBRC 5610</strain>
    </source>
</reference>
<evidence type="ECO:0000256" key="1">
    <source>
        <dbReference type="SAM" id="MobiDB-lite"/>
    </source>
</evidence>
<sequence>MSRLITLHVWRVPQTALPQALWRMATDRQRLRRTRGVEFAKLLGTGRDLRFGPGAADPTRWAAVIAWNDPDAAGRFDDSAVGRAWGALATARCRVALRAVRSRGVWAGRAPFDVDRPSGPDGVDRPSGPDGVDRPSGPDGVDRPSGPDGVDRPGGDAARPDGDAPGPGGHADGPVLVLTRARLRPTRAVTFWRAIPAVEATLAGAPGLLAAFGIGEAPLGWQGTVSVWRAATDVTGFAYGRTEHRAVVTATPVRRWYAEELFARFTVLHVDGDRDVLGWKEGEDYPR</sequence>
<name>A0ABX0XV48_9ACTN</name>
<feature type="compositionally biased region" description="Basic and acidic residues" evidence="1">
    <location>
        <begin position="149"/>
        <end position="162"/>
    </location>
</feature>
<organism evidence="2 3">
    <name type="scientific">Planosporangium thailandense</name>
    <dbReference type="NCBI Taxonomy" id="765197"/>
    <lineage>
        <taxon>Bacteria</taxon>
        <taxon>Bacillati</taxon>
        <taxon>Actinomycetota</taxon>
        <taxon>Actinomycetes</taxon>
        <taxon>Micromonosporales</taxon>
        <taxon>Micromonosporaceae</taxon>
        <taxon>Planosporangium</taxon>
    </lineage>
</organism>
<proteinExistence type="predicted"/>
<dbReference type="RefSeq" id="WP_167924651.1">
    <property type="nucleotide sequence ID" value="NZ_JAATVY010000004.1"/>
</dbReference>
<dbReference type="EMBL" id="JAATVY010000004">
    <property type="protein sequence ID" value="NJC69757.1"/>
    <property type="molecule type" value="Genomic_DNA"/>
</dbReference>
<gene>
    <name evidence="2" type="ORF">HC031_08485</name>
</gene>
<feature type="region of interest" description="Disordered" evidence="1">
    <location>
        <begin position="109"/>
        <end position="173"/>
    </location>
</feature>
<evidence type="ECO:0000313" key="3">
    <source>
        <dbReference type="Proteomes" id="UP000722989"/>
    </source>
</evidence>
<dbReference type="InterPro" id="IPR049574">
    <property type="entry name" value="CrtA-like"/>
</dbReference>
<keyword evidence="2" id="KW-0503">Monooxygenase</keyword>
<dbReference type="GO" id="GO:0004497">
    <property type="term" value="F:monooxygenase activity"/>
    <property type="evidence" value="ECO:0007669"/>
    <property type="project" value="UniProtKB-KW"/>
</dbReference>
<accession>A0ABX0XV48</accession>
<feature type="compositionally biased region" description="Basic and acidic residues" evidence="1">
    <location>
        <begin position="112"/>
        <end position="124"/>
    </location>
</feature>
<evidence type="ECO:0000313" key="2">
    <source>
        <dbReference type="EMBL" id="NJC69757.1"/>
    </source>
</evidence>
<keyword evidence="3" id="KW-1185">Reference proteome</keyword>
<dbReference type="Proteomes" id="UP000722989">
    <property type="component" value="Unassembled WGS sequence"/>
</dbReference>